<dbReference type="GO" id="GO:0006488">
    <property type="term" value="P:dolichol-linked oligosaccharide biosynthetic process"/>
    <property type="evidence" value="ECO:0007669"/>
    <property type="project" value="InterPro"/>
</dbReference>
<dbReference type="SMART" id="SM00698">
    <property type="entry name" value="MORN"/>
    <property type="match status" value="6"/>
</dbReference>
<evidence type="ECO:0000256" key="1">
    <source>
        <dbReference type="ARBA" id="ARBA00022737"/>
    </source>
</evidence>
<dbReference type="InterPro" id="IPR050345">
    <property type="entry name" value="Aliph_Amidase/BUP"/>
</dbReference>
<keyword evidence="4" id="KW-1185">Reference proteome</keyword>
<evidence type="ECO:0000313" key="3">
    <source>
        <dbReference type="EMBL" id="KAG6947326.1"/>
    </source>
</evidence>
<dbReference type="InterPro" id="IPR013969">
    <property type="entry name" value="Oligosacch_biosynth_Alg14"/>
</dbReference>
<dbReference type="PROSITE" id="PS50263">
    <property type="entry name" value="CN_HYDROLASE"/>
    <property type="match status" value="1"/>
</dbReference>
<name>A0A8J5ISY0_9STRA</name>
<evidence type="ECO:0000259" key="2">
    <source>
        <dbReference type="PROSITE" id="PS50263"/>
    </source>
</evidence>
<dbReference type="GO" id="GO:0016811">
    <property type="term" value="F:hydrolase activity, acting on carbon-nitrogen (but not peptide) bonds, in linear amides"/>
    <property type="evidence" value="ECO:0007669"/>
    <property type="project" value="TreeGrafter"/>
</dbReference>
<dbReference type="PANTHER" id="PTHR43674">
    <property type="entry name" value="NITRILASE C965.09-RELATED"/>
    <property type="match status" value="1"/>
</dbReference>
<accession>A0A8J5ISY0</accession>
<dbReference type="PANTHER" id="PTHR43674:SF16">
    <property type="entry name" value="CARBON-NITROGEN FAMILY, PUTATIVE (AFU_ORTHOLOGUE AFUA_5G02350)-RELATED"/>
    <property type="match status" value="1"/>
</dbReference>
<dbReference type="Pfam" id="PF02493">
    <property type="entry name" value="MORN"/>
    <property type="match status" value="7"/>
</dbReference>
<proteinExistence type="predicted"/>
<gene>
    <name evidence="3" type="ORF">JG688_00015600</name>
</gene>
<protein>
    <recommendedName>
        <fullName evidence="2">CN hydrolase domain-containing protein</fullName>
    </recommendedName>
</protein>
<dbReference type="CDD" id="cd07573">
    <property type="entry name" value="CPA"/>
    <property type="match status" value="1"/>
</dbReference>
<keyword evidence="1" id="KW-0677">Repeat</keyword>
<dbReference type="Pfam" id="PF00795">
    <property type="entry name" value="CN_hydrolase"/>
    <property type="match status" value="1"/>
</dbReference>
<dbReference type="AlphaFoldDB" id="A0A8J5ISY0"/>
<sequence length="929" mass="104116">MELLGLLLRLTGALSLVAVLLALHIWQVIVPQRVKAPISSYSKPFFHHQNGKKERRQIRVMAVLGSGGHTTELLKLMKKLSREIYTPITFVVAETDKTSQAKTELDWKPNERDSFAVIPRSREVGQSWSSTVWTTLRSFQSCLGLVYSRRPQLVLCNGPGTCIPICAAVLLFRVLGIQTDSKIIFCESFARVQHLSLTGKLLYYVADEFVVQWPQLQTNSRIGSSTSSLGSSSTVATSGFKAPSTTVERMMTVAATQMSCGNPEENIKKAESLVRIASSRGAQVILLQELFQFSYFPIELNAGNFQLATTLEESALVQGMALLAKELHVVIPISFFERYRNSYYNSCAVIDADGTVLGVVRKMHIGDRLGYNEKYYFTPSDDSFKVWDTRYGKIGVAIGSDQWYPEVARSLVVQGAELLLYPSAMGSNHYDPSFDPRDQWQRVMQGHAAANMVPVICSNRVGTEVVDGIQVTFVGSSFITGQAGEMLKIADRESEGVLVESFDLEKFHVRRASWGLVRDRRPNLYGALITRDGPQHSVYWVQPKKSEVKLPSYTNVMEATNMAASAKKIEYTLLGKYTGDWKDGQKHGYGALLYANGNKYEGEWVENKREGRGVYWVEEKKKLRKQYAGEWYNDHRHGRGTFFNEDGGKYEGQWLNNKRHGHGRMVYGEDQSVYDGDWVNNERSGRGTLVLVNGDRYEGHWLNDKKEGPGRYFYKATRKMYEGEWVDGAPKCGTYHDDTEYNDEDLEDDESRNAFQLPELELAHPDQVLSEGVACIRQDRVRERAFDPEDGYNQNVADAAAAARRSSMTATDLEPGVVVFDEQMLRSIQSEFAALLAEQSAALAESPDVQSVKTRSGCIPCSRLPGLIDVLQLDVSDEQLAELLQEIGAASDTLVSFAECVDILSLLMESQAAPLLEEDEEDDDSNYEQ</sequence>
<organism evidence="3 4">
    <name type="scientific">Phytophthora aleatoria</name>
    <dbReference type="NCBI Taxonomy" id="2496075"/>
    <lineage>
        <taxon>Eukaryota</taxon>
        <taxon>Sar</taxon>
        <taxon>Stramenopiles</taxon>
        <taxon>Oomycota</taxon>
        <taxon>Peronosporomycetes</taxon>
        <taxon>Peronosporales</taxon>
        <taxon>Peronosporaceae</taxon>
        <taxon>Phytophthora</taxon>
    </lineage>
</organism>
<feature type="domain" description="CN hydrolase" evidence="2">
    <location>
        <begin position="251"/>
        <end position="504"/>
    </location>
</feature>
<dbReference type="EMBL" id="JAENGY010001724">
    <property type="protein sequence ID" value="KAG6947326.1"/>
    <property type="molecule type" value="Genomic_DNA"/>
</dbReference>
<dbReference type="InterPro" id="IPR003010">
    <property type="entry name" value="C-N_Hydrolase"/>
</dbReference>
<reference evidence="3" key="1">
    <citation type="submission" date="2021-01" db="EMBL/GenBank/DDBJ databases">
        <title>Phytophthora aleatoria, a newly-described species from Pinus radiata is distinct from Phytophthora cactorum isolates based on comparative genomics.</title>
        <authorList>
            <person name="Mcdougal R."/>
            <person name="Panda P."/>
            <person name="Williams N."/>
            <person name="Studholme D.J."/>
        </authorList>
    </citation>
    <scope>NUCLEOTIDE SEQUENCE</scope>
    <source>
        <strain evidence="3">NZFS 4037</strain>
    </source>
</reference>
<dbReference type="Pfam" id="PF08660">
    <property type="entry name" value="Alg14"/>
    <property type="match status" value="1"/>
</dbReference>
<evidence type="ECO:0000313" key="4">
    <source>
        <dbReference type="Proteomes" id="UP000709295"/>
    </source>
</evidence>
<dbReference type="Proteomes" id="UP000709295">
    <property type="component" value="Unassembled WGS sequence"/>
</dbReference>
<dbReference type="InterPro" id="IPR003409">
    <property type="entry name" value="MORN"/>
</dbReference>
<comment type="caution">
    <text evidence="3">The sequence shown here is derived from an EMBL/GenBank/DDBJ whole genome shotgun (WGS) entry which is preliminary data.</text>
</comment>